<dbReference type="AlphaFoldDB" id="A0A8S0PGY7"/>
<protein>
    <submittedName>
        <fullName evidence="1">Protein TIC110, chloroplastic</fullName>
    </submittedName>
</protein>
<comment type="caution">
    <text evidence="1">The sequence shown here is derived from an EMBL/GenBank/DDBJ whole genome shotgun (WGS) entry which is preliminary data.</text>
</comment>
<gene>
    <name evidence="1" type="ORF">OLEA9_A020218</name>
</gene>
<evidence type="ECO:0000313" key="2">
    <source>
        <dbReference type="Proteomes" id="UP000594638"/>
    </source>
</evidence>
<dbReference type="EMBL" id="CACTIH010000078">
    <property type="protein sequence ID" value="CAA2951301.1"/>
    <property type="molecule type" value="Genomic_DNA"/>
</dbReference>
<reference evidence="1 2" key="1">
    <citation type="submission" date="2019-12" db="EMBL/GenBank/DDBJ databases">
        <authorList>
            <person name="Alioto T."/>
            <person name="Alioto T."/>
            <person name="Gomez Garrido J."/>
        </authorList>
    </citation>
    <scope>NUCLEOTIDE SEQUENCE [LARGE SCALE GENOMIC DNA]</scope>
</reference>
<evidence type="ECO:0000313" key="1">
    <source>
        <dbReference type="EMBL" id="CAA2951301.1"/>
    </source>
</evidence>
<keyword evidence="2" id="KW-1185">Reference proteome</keyword>
<sequence length="76" mass="9112">MVLPNRMRRSIQSFVIYIADLYLLCFLPEEKILKAVKLKPSSNLRTRWALMTQMQRPCTWKQRIETGDRDADIEQR</sequence>
<organism evidence="1 2">
    <name type="scientific">Olea europaea subsp. europaea</name>
    <dbReference type="NCBI Taxonomy" id="158383"/>
    <lineage>
        <taxon>Eukaryota</taxon>
        <taxon>Viridiplantae</taxon>
        <taxon>Streptophyta</taxon>
        <taxon>Embryophyta</taxon>
        <taxon>Tracheophyta</taxon>
        <taxon>Spermatophyta</taxon>
        <taxon>Magnoliopsida</taxon>
        <taxon>eudicotyledons</taxon>
        <taxon>Gunneridae</taxon>
        <taxon>Pentapetalae</taxon>
        <taxon>asterids</taxon>
        <taxon>lamiids</taxon>
        <taxon>Lamiales</taxon>
        <taxon>Oleaceae</taxon>
        <taxon>Oleeae</taxon>
        <taxon>Olea</taxon>
    </lineage>
</organism>
<accession>A0A8S0PGY7</accession>
<dbReference type="Gramene" id="OE9A020218T1">
    <property type="protein sequence ID" value="OE9A020218C1"/>
    <property type="gene ID" value="OE9A020218"/>
</dbReference>
<dbReference type="Proteomes" id="UP000594638">
    <property type="component" value="Unassembled WGS sequence"/>
</dbReference>
<proteinExistence type="predicted"/>
<name>A0A8S0PGY7_OLEEU</name>